<dbReference type="GeneID" id="19267438"/>
<keyword evidence="2" id="KW-1185">Reference proteome</keyword>
<dbReference type="AlphaFoldDB" id="W3XEC2"/>
<dbReference type="RefSeq" id="XP_007829197.1">
    <property type="nucleotide sequence ID" value="XM_007831006.1"/>
</dbReference>
<proteinExistence type="predicted"/>
<evidence type="ECO:0000313" key="1">
    <source>
        <dbReference type="EMBL" id="ETS84400.1"/>
    </source>
</evidence>
<dbReference type="InParanoid" id="W3XEC2"/>
<dbReference type="KEGG" id="pfy:PFICI_02425"/>
<sequence length="490" mass="55733">MSQSPGFVHDHCPRTVVNNEATKIVQNFYHTPDSRASEQSKTKDQQTICDHCPHIVVNNKAKLLEQNFYSIPDSTATEQNKTSYQPTILDVLTSGRRQPDSSELKNGRNTDNPNFAITEEIEVWEEFTFENVMLAFGPYLLMEAPDSMGPQSLSESSLFTINEASLTTIFREYTLETVTPAAKATVNDSTYYPPSNLETPETMLHYQEFVLKKSYITESYHKYVGKDITVTPDWVVVRPPPELWSFINSESSRITQNHKAARGKAKAQYTHEKFKAKLLDSLEVLLVGESKRSVNWTFQKSKDKLEQLKKTPNKPESSAAKLQCKNASSSEKCSEKDGRNMLRPIDQTSTYCLWANVPLGCLHSEEELLICNTRLIGGRDRGDGKPRTGVKVVRVVWQETYAPDTLTPELALYCATIAAHNSRARHTYSVGETYLNEDLIIWYRIADFNDSKDTHAVDGNTRYRNKMSGAERPYSELKEHLHLKLLEREV</sequence>
<evidence type="ECO:0000313" key="2">
    <source>
        <dbReference type="Proteomes" id="UP000030651"/>
    </source>
</evidence>
<organism evidence="1 2">
    <name type="scientific">Pestalotiopsis fici (strain W106-1 / CGMCC3.15140)</name>
    <dbReference type="NCBI Taxonomy" id="1229662"/>
    <lineage>
        <taxon>Eukaryota</taxon>
        <taxon>Fungi</taxon>
        <taxon>Dikarya</taxon>
        <taxon>Ascomycota</taxon>
        <taxon>Pezizomycotina</taxon>
        <taxon>Sordariomycetes</taxon>
        <taxon>Xylariomycetidae</taxon>
        <taxon>Amphisphaeriales</taxon>
        <taxon>Sporocadaceae</taxon>
        <taxon>Pestalotiopsis</taxon>
    </lineage>
</organism>
<reference evidence="2" key="1">
    <citation type="journal article" date="2015" name="BMC Genomics">
        <title>Genomic and transcriptomic analysis of the endophytic fungus Pestalotiopsis fici reveals its lifestyle and high potential for synthesis of natural products.</title>
        <authorList>
            <person name="Wang X."/>
            <person name="Zhang X."/>
            <person name="Liu L."/>
            <person name="Xiang M."/>
            <person name="Wang W."/>
            <person name="Sun X."/>
            <person name="Che Y."/>
            <person name="Guo L."/>
            <person name="Liu G."/>
            <person name="Guo L."/>
            <person name="Wang C."/>
            <person name="Yin W.B."/>
            <person name="Stadler M."/>
            <person name="Zhang X."/>
            <person name="Liu X."/>
        </authorList>
    </citation>
    <scope>NUCLEOTIDE SEQUENCE [LARGE SCALE GENOMIC DNA]</scope>
    <source>
        <strain evidence="2">W106-1 / CGMCC3.15140</strain>
    </source>
</reference>
<accession>W3XEC2</accession>
<gene>
    <name evidence="1" type="ORF">PFICI_02425</name>
</gene>
<protein>
    <submittedName>
        <fullName evidence="1">Uncharacterized protein</fullName>
    </submittedName>
</protein>
<name>W3XEC2_PESFW</name>
<dbReference type="EMBL" id="KI912110">
    <property type="protein sequence ID" value="ETS84400.1"/>
    <property type="molecule type" value="Genomic_DNA"/>
</dbReference>
<dbReference type="HOGENOM" id="CLU_556804_0_0_1"/>
<dbReference type="Proteomes" id="UP000030651">
    <property type="component" value="Unassembled WGS sequence"/>
</dbReference>